<protein>
    <submittedName>
        <fullName evidence="2">Uncharacterized protein</fullName>
    </submittedName>
</protein>
<evidence type="ECO:0000256" key="1">
    <source>
        <dbReference type="SAM" id="MobiDB-lite"/>
    </source>
</evidence>
<evidence type="ECO:0000313" key="2">
    <source>
        <dbReference type="EMBL" id="MCQ4167667.1"/>
    </source>
</evidence>
<dbReference type="EMBL" id="JANFQO010000044">
    <property type="protein sequence ID" value="MCQ4167667.1"/>
    <property type="molecule type" value="Genomic_DNA"/>
</dbReference>
<evidence type="ECO:0000313" key="3">
    <source>
        <dbReference type="Proteomes" id="UP001165498"/>
    </source>
</evidence>
<reference evidence="2" key="1">
    <citation type="submission" date="2022-07" db="EMBL/GenBank/DDBJ databases">
        <title>Tahibacter sp., a new gammaproteobacterium isolated from the silt sample collected at pig farm.</title>
        <authorList>
            <person name="Chen H."/>
        </authorList>
    </citation>
    <scope>NUCLEOTIDE SEQUENCE</scope>
    <source>
        <strain evidence="2">P2K</strain>
    </source>
</reference>
<feature type="region of interest" description="Disordered" evidence="1">
    <location>
        <begin position="39"/>
        <end position="58"/>
    </location>
</feature>
<dbReference type="RefSeq" id="WP_255916849.1">
    <property type="nucleotide sequence ID" value="NZ_JANFQO010000044.1"/>
</dbReference>
<proteinExistence type="predicted"/>
<keyword evidence="3" id="KW-1185">Reference proteome</keyword>
<dbReference type="Proteomes" id="UP001165498">
    <property type="component" value="Unassembled WGS sequence"/>
</dbReference>
<sequence>MSRRAHAASSRIANGAVCLARHKRRGAVAGHRSAWRASVVGAPPPRATSRHIHRRGCRDDDARAAASDLRDTVHTPRSHHFGLRNFAQIGRRAVLQAVRELNAHARAAAARRARSAALRGRRCDGRPRRG</sequence>
<name>A0ABT1QZG1_9GAMM</name>
<organism evidence="2 3">
    <name type="scientific">Tahibacter harae</name>
    <dbReference type="NCBI Taxonomy" id="2963937"/>
    <lineage>
        <taxon>Bacteria</taxon>
        <taxon>Pseudomonadati</taxon>
        <taxon>Pseudomonadota</taxon>
        <taxon>Gammaproteobacteria</taxon>
        <taxon>Lysobacterales</taxon>
        <taxon>Rhodanobacteraceae</taxon>
        <taxon>Tahibacter</taxon>
    </lineage>
</organism>
<comment type="caution">
    <text evidence="2">The sequence shown here is derived from an EMBL/GenBank/DDBJ whole genome shotgun (WGS) entry which is preliminary data.</text>
</comment>
<gene>
    <name evidence="2" type="ORF">NM961_23410</name>
</gene>
<accession>A0ABT1QZG1</accession>
<feature type="non-terminal residue" evidence="2">
    <location>
        <position position="130"/>
    </location>
</feature>